<comment type="subcellular location">
    <subcellularLocation>
        <location evidence="1">Membrane</location>
        <topology evidence="1">Multi-pass membrane protein</topology>
    </subcellularLocation>
</comment>
<feature type="transmembrane region" description="Helical" evidence="7">
    <location>
        <begin position="199"/>
        <end position="220"/>
    </location>
</feature>
<dbReference type="SUPFAM" id="SSF52343">
    <property type="entry name" value="Ferredoxin reductase-like, C-terminal NADP-linked domain"/>
    <property type="match status" value="1"/>
</dbReference>
<evidence type="ECO:0000313" key="11">
    <source>
        <dbReference type="Proteomes" id="UP001610334"/>
    </source>
</evidence>
<evidence type="ECO:0000256" key="5">
    <source>
        <dbReference type="ARBA" id="ARBA00023065"/>
    </source>
</evidence>
<dbReference type="SFLD" id="SFLDS00052">
    <property type="entry name" value="Ferric_Reductase_Domain"/>
    <property type="match status" value="1"/>
</dbReference>
<sequence>MGLSFLPALWALFLLLTQLATCMSAGRARHGLIGYGISMYNPPCAHACRASIPNPLNCTMTSDSHMHMGKRAHGHTETTEELPMGDGWMVEASPSPECYATNDAFLESLAFCMHSRCTTESNSTLQEYWELNVAGRMPGQPLPKMSYEDAFQTIDGTPPLIANTSVILNATGVVPEDTYMVEYRTLTTFERVETAHERYGLILLLTGAIIPIGLSLARLIPFPASWTTRFEETFITPPLLGSRHNIPYFWNTTMMPTRGQSLFIAYILCINIILCSVGIESARNSSWFLSRPREIISYVGNRTGVLSFANIPLLVLYSSRNNVLLWLTNWSHSTFLFLHRWIAIIAVIEACLHSAIYLQIYDVDGTHASESRLPYWFWGIIGTLAMVVILPASVLPIRQRFYELFLAWHVVFFLLAMIGCFLHIYYRFAWQWGYENWIYMAFAIWGFDRLLRIFRVARHGICTAKLTVVDGDYVKLEIPDIKAKGHVYLYFPTLTWRVWENHPFSVLADTFVNDSDLDDDSPLSSLETKEGRNLKDPTSNTVAIVDTPMVSRFSSTEQHNSRHRDGLTMYLRTHSGITSYLRGPRTTIPVFVESGYQSRSVLGQRTSEATNIIAFAGGVGVTALTSTLHKHRGWHRLFWAVRSEALVKSVIESLGRNEFERLNATVFTKQRMNISRILAEETTRLRGVPVTVIVSGPGSMADEVRREVVRLVKEDSSIIATFVEESFSW</sequence>
<protein>
    <recommendedName>
        <fullName evidence="9">Ferric oxidoreductase domain-containing protein</fullName>
    </recommendedName>
</protein>
<dbReference type="PANTHER" id="PTHR32361">
    <property type="entry name" value="FERRIC/CUPRIC REDUCTASE TRANSMEMBRANE COMPONENT"/>
    <property type="match status" value="1"/>
</dbReference>
<keyword evidence="5" id="KW-0406">Ion transport</keyword>
<feature type="signal peptide" evidence="8">
    <location>
        <begin position="1"/>
        <end position="22"/>
    </location>
</feature>
<feature type="transmembrane region" description="Helical" evidence="7">
    <location>
        <begin position="338"/>
        <end position="360"/>
    </location>
</feature>
<dbReference type="InterPro" id="IPR039261">
    <property type="entry name" value="FNR_nucleotide-bd"/>
</dbReference>
<organism evidence="10 11">
    <name type="scientific">Aspergillus granulosus</name>
    <dbReference type="NCBI Taxonomy" id="176169"/>
    <lineage>
        <taxon>Eukaryota</taxon>
        <taxon>Fungi</taxon>
        <taxon>Dikarya</taxon>
        <taxon>Ascomycota</taxon>
        <taxon>Pezizomycotina</taxon>
        <taxon>Eurotiomycetes</taxon>
        <taxon>Eurotiomycetidae</taxon>
        <taxon>Eurotiales</taxon>
        <taxon>Aspergillaceae</taxon>
        <taxon>Aspergillus</taxon>
        <taxon>Aspergillus subgen. Nidulantes</taxon>
    </lineage>
</organism>
<feature type="transmembrane region" description="Helical" evidence="7">
    <location>
        <begin position="299"/>
        <end position="317"/>
    </location>
</feature>
<evidence type="ECO:0000256" key="8">
    <source>
        <dbReference type="SAM" id="SignalP"/>
    </source>
</evidence>
<dbReference type="Pfam" id="PF01794">
    <property type="entry name" value="Ferric_reduct"/>
    <property type="match status" value="1"/>
</dbReference>
<keyword evidence="2" id="KW-0813">Transport</keyword>
<gene>
    <name evidence="10" type="ORF">BJX63DRAFT_444717</name>
</gene>
<feature type="chain" id="PRO_5045991427" description="Ferric oxidoreductase domain-containing protein" evidence="8">
    <location>
        <begin position="23"/>
        <end position="729"/>
    </location>
</feature>
<proteinExistence type="predicted"/>
<evidence type="ECO:0000256" key="3">
    <source>
        <dbReference type="ARBA" id="ARBA00022692"/>
    </source>
</evidence>
<name>A0ABR4H6Y1_9EURO</name>
<evidence type="ECO:0000256" key="2">
    <source>
        <dbReference type="ARBA" id="ARBA00022448"/>
    </source>
</evidence>
<keyword evidence="4 7" id="KW-1133">Transmembrane helix</keyword>
<evidence type="ECO:0000259" key="9">
    <source>
        <dbReference type="Pfam" id="PF01794"/>
    </source>
</evidence>
<dbReference type="InterPro" id="IPR051410">
    <property type="entry name" value="Ferric/Cupric_Reductase"/>
</dbReference>
<feature type="domain" description="Ferric oxidoreductase" evidence="9">
    <location>
        <begin position="303"/>
        <end position="420"/>
    </location>
</feature>
<evidence type="ECO:0000256" key="6">
    <source>
        <dbReference type="ARBA" id="ARBA00023136"/>
    </source>
</evidence>
<dbReference type="PANTHER" id="PTHR32361:SF9">
    <property type="entry name" value="FERRIC REDUCTASE TRANSMEMBRANE COMPONENT 3-RELATED"/>
    <property type="match status" value="1"/>
</dbReference>
<keyword evidence="11" id="KW-1185">Reference proteome</keyword>
<feature type="transmembrane region" description="Helical" evidence="7">
    <location>
        <begin position="375"/>
        <end position="397"/>
    </location>
</feature>
<dbReference type="EMBL" id="JBFXLT010000070">
    <property type="protein sequence ID" value="KAL2810538.1"/>
    <property type="molecule type" value="Genomic_DNA"/>
</dbReference>
<dbReference type="Gene3D" id="3.40.50.80">
    <property type="entry name" value="Nucleotide-binding domain of ferredoxin-NADP reductase (FNR) module"/>
    <property type="match status" value="1"/>
</dbReference>
<dbReference type="CDD" id="cd06186">
    <property type="entry name" value="NOX_Duox_like_FAD_NADP"/>
    <property type="match status" value="1"/>
</dbReference>
<evidence type="ECO:0000256" key="7">
    <source>
        <dbReference type="SAM" id="Phobius"/>
    </source>
</evidence>
<dbReference type="InterPro" id="IPR013130">
    <property type="entry name" value="Fe3_Rdtase_TM_dom"/>
</dbReference>
<keyword evidence="8" id="KW-0732">Signal</keyword>
<evidence type="ECO:0000256" key="4">
    <source>
        <dbReference type="ARBA" id="ARBA00022989"/>
    </source>
</evidence>
<reference evidence="10 11" key="1">
    <citation type="submission" date="2024-07" db="EMBL/GenBank/DDBJ databases">
        <title>Section-level genome sequencing and comparative genomics of Aspergillus sections Usti and Cavernicolus.</title>
        <authorList>
            <consortium name="Lawrence Berkeley National Laboratory"/>
            <person name="Nybo J.L."/>
            <person name="Vesth T.C."/>
            <person name="Theobald S."/>
            <person name="Frisvad J.C."/>
            <person name="Larsen T.O."/>
            <person name="Kjaerboelling I."/>
            <person name="Rothschild-Mancinelli K."/>
            <person name="Lyhne E.K."/>
            <person name="Kogle M.E."/>
            <person name="Barry K."/>
            <person name="Clum A."/>
            <person name="Na H."/>
            <person name="Ledsgaard L."/>
            <person name="Lin J."/>
            <person name="Lipzen A."/>
            <person name="Kuo A."/>
            <person name="Riley R."/>
            <person name="Mondo S."/>
            <person name="Labutti K."/>
            <person name="Haridas S."/>
            <person name="Pangalinan J."/>
            <person name="Salamov A.A."/>
            <person name="Simmons B.A."/>
            <person name="Magnuson J.K."/>
            <person name="Chen J."/>
            <person name="Drula E."/>
            <person name="Henrissat B."/>
            <person name="Wiebenga A."/>
            <person name="Lubbers R.J."/>
            <person name="Gomes A.C."/>
            <person name="Makela M.R."/>
            <person name="Stajich J."/>
            <person name="Grigoriev I.V."/>
            <person name="Mortensen U.H."/>
            <person name="De Vries R.P."/>
            <person name="Baker S.E."/>
            <person name="Andersen M.R."/>
        </authorList>
    </citation>
    <scope>NUCLEOTIDE SEQUENCE [LARGE SCALE GENOMIC DNA]</scope>
    <source>
        <strain evidence="10 11">CBS 588.65</strain>
    </source>
</reference>
<dbReference type="SFLD" id="SFLDG01168">
    <property type="entry name" value="Ferric_reductase_subgroup_(FRE"/>
    <property type="match status" value="1"/>
</dbReference>
<evidence type="ECO:0000256" key="1">
    <source>
        <dbReference type="ARBA" id="ARBA00004141"/>
    </source>
</evidence>
<accession>A0ABR4H6Y1</accession>
<feature type="transmembrane region" description="Helical" evidence="7">
    <location>
        <begin position="404"/>
        <end position="426"/>
    </location>
</feature>
<dbReference type="Proteomes" id="UP001610334">
    <property type="component" value="Unassembled WGS sequence"/>
</dbReference>
<feature type="transmembrane region" description="Helical" evidence="7">
    <location>
        <begin position="262"/>
        <end position="279"/>
    </location>
</feature>
<evidence type="ECO:0000313" key="10">
    <source>
        <dbReference type="EMBL" id="KAL2810538.1"/>
    </source>
</evidence>
<keyword evidence="3 7" id="KW-0812">Transmembrane</keyword>
<keyword evidence="6 7" id="KW-0472">Membrane</keyword>
<comment type="caution">
    <text evidence="10">The sequence shown here is derived from an EMBL/GenBank/DDBJ whole genome shotgun (WGS) entry which is preliminary data.</text>
</comment>